<dbReference type="EMBL" id="CP060035">
    <property type="protein sequence ID" value="QOT71318.1"/>
    <property type="molecule type" value="Genomic_DNA"/>
</dbReference>
<dbReference type="KEGG" id="sbar:H5V43_14700"/>
<reference evidence="2" key="6">
    <citation type="journal article" date="2021" name="Microbiol. Resour. Announc.">
        <title>Complete Genome Sequence of Sphingobium barthaii KK22, a High-Molecular-Weight Polycyclic Aromatic Hydrocarbon-Degrading Soil Bacterium.</title>
        <authorList>
            <person name="Mori J.F."/>
            <person name="Kanaly R.A."/>
        </authorList>
    </citation>
    <scope>NUCLEOTIDE SEQUENCE</scope>
    <source>
        <strain evidence="2">KK22</strain>
    </source>
</reference>
<proteinExistence type="predicted"/>
<evidence type="ECO:0000313" key="2">
    <source>
        <dbReference type="EMBL" id="QOT71318.1"/>
    </source>
</evidence>
<protein>
    <submittedName>
        <fullName evidence="1">Uncharacterized protein</fullName>
    </submittedName>
</protein>
<evidence type="ECO:0000313" key="1">
    <source>
        <dbReference type="EMBL" id="GAY20213.1"/>
    </source>
</evidence>
<dbReference type="Proteomes" id="UP000593663">
    <property type="component" value="Chromosome 1"/>
</dbReference>
<reference evidence="1 3" key="1">
    <citation type="journal article" date="2013" name="Biodegradation">
        <title>Occurrence of 4-tert-butylphenol (4-t-BP) biodegradation in an aquatic sample caused by the presence of Spirodela polyrrhiza and isolation of a 4-t-BP-utilizing bacterium.</title>
        <authorList>
            <person name="Ogata Y."/>
            <person name="Toyama T."/>
            <person name="Yu N."/>
            <person name="Wang X."/>
            <person name="Sei K."/>
            <person name="Ike M."/>
        </authorList>
    </citation>
    <scope>NUCLEOTIDE SEQUENCE [LARGE SCALE GENOMIC DNA]</scope>
    <source>
        <strain evidence="1 3">OMI</strain>
    </source>
</reference>
<accession>A0A292ZBL0</accession>
<dbReference type="Proteomes" id="UP000221538">
    <property type="component" value="Unassembled WGS sequence"/>
</dbReference>
<evidence type="ECO:0000313" key="3">
    <source>
        <dbReference type="Proteomes" id="UP000221538"/>
    </source>
</evidence>
<organism evidence="1 3">
    <name type="scientific">Sphingobium fuliginis (strain ATCC 27551)</name>
    <dbReference type="NCBI Taxonomy" id="336203"/>
    <lineage>
        <taxon>Bacteria</taxon>
        <taxon>Pseudomonadati</taxon>
        <taxon>Pseudomonadota</taxon>
        <taxon>Alphaproteobacteria</taxon>
        <taxon>Sphingomonadales</taxon>
        <taxon>Sphingomonadaceae</taxon>
        <taxon>Sphingobium</taxon>
    </lineage>
</organism>
<dbReference type="RefSeq" id="WP_173664347.1">
    <property type="nucleotide sequence ID" value="NZ_BATN01000055.1"/>
</dbReference>
<reference evidence="1" key="4">
    <citation type="submission" date="2017-10" db="EMBL/GenBank/DDBJ databases">
        <authorList>
            <person name="Banno H."/>
            <person name="Chua N.-H."/>
        </authorList>
    </citation>
    <scope>NUCLEOTIDE SEQUENCE</scope>
    <source>
        <strain evidence="1">OMI</strain>
    </source>
</reference>
<sequence length="51" mass="5648">MDRFDHAFTALGQRINSLSLPERAASAPVPLASLIDRVNAAKRLYQPGVRR</sequence>
<reference evidence="1 3" key="2">
    <citation type="journal article" date="2013" name="Environ. Sci. Technol.">
        <title>The 4-tert-butylphenol-utilizing bacterium Sphingobium fuliginis OMI can degrade bisphenols via phenolic ring hydroxylation and meta-cleavage pathway.</title>
        <authorList>
            <person name="Ogata Y."/>
            <person name="Goda S."/>
            <person name="Toyama T."/>
            <person name="Sei K."/>
            <person name="Ike M."/>
        </authorList>
    </citation>
    <scope>NUCLEOTIDE SEQUENCE [LARGE SCALE GENOMIC DNA]</scope>
    <source>
        <strain evidence="1 3">OMI</strain>
    </source>
</reference>
<dbReference type="EMBL" id="BEWI01000030">
    <property type="protein sequence ID" value="GAY20213.1"/>
    <property type="molecule type" value="Genomic_DNA"/>
</dbReference>
<evidence type="ECO:0000313" key="4">
    <source>
        <dbReference type="Proteomes" id="UP000593663"/>
    </source>
</evidence>
<gene>
    <name evidence="2" type="ORF">H5V43_14700</name>
    <name evidence="1" type="ORF">SFOMI_0736</name>
</gene>
<name>A0A292ZBL0_SPHSA</name>
<reference evidence="4" key="5">
    <citation type="submission" date="2020-08" db="EMBL/GenBank/DDBJ databases">
        <title>Complete genome sequence of Sphingobium barthaii strain KK22, a high-molecular-weight polycyclic aromatic hydrocarbon-degrading soil bacterium.</title>
        <authorList>
            <person name="Mori J.F."/>
            <person name="Kanaly R.A."/>
        </authorList>
    </citation>
    <scope>NUCLEOTIDE SEQUENCE [LARGE SCALE GENOMIC DNA]</scope>
    <source>
        <strain evidence="4">KK22</strain>
    </source>
</reference>
<reference evidence="1" key="3">
    <citation type="submission" date="2017-10" db="EMBL/GenBank/DDBJ databases">
        <title>Bioaugmenting a lab-scale membrane bioreactor with Sphingobium fuliginis OMI to degrade 4-tert-butylphenol.</title>
        <authorList>
            <person name="Takada K."/>
            <person name="Shiba T."/>
            <person name="Soda S."/>
            <person name="Inoue D."/>
            <person name="Miyake M."/>
            <person name="Eguchi M."/>
            <person name="Ike M."/>
        </authorList>
    </citation>
    <scope>NUCLEOTIDE SEQUENCE</scope>
    <source>
        <strain evidence="1">OMI</strain>
    </source>
</reference>
<dbReference type="AlphaFoldDB" id="A0A292ZBL0"/>